<evidence type="ECO:0000256" key="1">
    <source>
        <dbReference type="SAM" id="Phobius"/>
    </source>
</evidence>
<organism evidence="2 3">
    <name type="scientific">Marivita geojedonensis</name>
    <dbReference type="NCBI Taxonomy" id="1123756"/>
    <lineage>
        <taxon>Bacteria</taxon>
        <taxon>Pseudomonadati</taxon>
        <taxon>Pseudomonadota</taxon>
        <taxon>Alphaproteobacteria</taxon>
        <taxon>Rhodobacterales</taxon>
        <taxon>Roseobacteraceae</taxon>
        <taxon>Marivita</taxon>
    </lineage>
</organism>
<keyword evidence="1" id="KW-0812">Transmembrane</keyword>
<reference evidence="2 3" key="1">
    <citation type="submission" date="2014-03" db="EMBL/GenBank/DDBJ databases">
        <title>The draft genome sequence of Marivita geojedonensis KCTC 23882.</title>
        <authorList>
            <person name="Lai Q."/>
            <person name="Shao Z."/>
        </authorList>
    </citation>
    <scope>NUCLEOTIDE SEQUENCE [LARGE SCALE GENOMIC DNA]</scope>
    <source>
        <strain evidence="2 3">DPG-138</strain>
    </source>
</reference>
<feature type="transmembrane region" description="Helical" evidence="1">
    <location>
        <begin position="151"/>
        <end position="171"/>
    </location>
</feature>
<dbReference type="OrthoDB" id="8548427at2"/>
<proteinExistence type="predicted"/>
<feature type="transmembrane region" description="Helical" evidence="1">
    <location>
        <begin position="62"/>
        <end position="85"/>
    </location>
</feature>
<keyword evidence="3" id="KW-1185">Reference proteome</keyword>
<keyword evidence="1" id="KW-0472">Membrane</keyword>
<feature type="transmembrane region" description="Helical" evidence="1">
    <location>
        <begin position="31"/>
        <end position="50"/>
    </location>
</feature>
<dbReference type="Proteomes" id="UP000193926">
    <property type="component" value="Unassembled WGS sequence"/>
</dbReference>
<sequence>MCWSETASVGMVAVGGAATAITFLRGEPKAIWLAMGYFTVMEGLQAIGYGSVDQCGTPENRIITQLSYLHIAFQPLFINAFAMAIAPAPVSSHVQRWVYGLSAVASALLLFRLVPVSAIGACQPGDILCGAAWCLVSGEWHIGWDVPLNDFWRALGLPVQFPAYMAAVFVLPLVYGAWRFVVFHALAGPILASTLTADPNEMPAIWCLFSIGLLLIGMSPFIRVKLFNAHHSVAA</sequence>
<dbReference type="RefSeq" id="WP_085639048.1">
    <property type="nucleotide sequence ID" value="NZ_JFKC01000015.1"/>
</dbReference>
<keyword evidence="1" id="KW-1133">Transmembrane helix</keyword>
<feature type="transmembrane region" description="Helical" evidence="1">
    <location>
        <begin position="178"/>
        <end position="197"/>
    </location>
</feature>
<dbReference type="EMBL" id="JFKC01000015">
    <property type="protein sequence ID" value="OSQ48957.1"/>
    <property type="molecule type" value="Genomic_DNA"/>
</dbReference>
<dbReference type="InterPro" id="IPR043912">
    <property type="entry name" value="DUF5765"/>
</dbReference>
<dbReference type="Pfam" id="PF19069">
    <property type="entry name" value="DUF5765"/>
    <property type="match status" value="1"/>
</dbReference>
<accession>A0A1X4NIX1</accession>
<protein>
    <submittedName>
        <fullName evidence="2">Uncharacterized protein</fullName>
    </submittedName>
</protein>
<evidence type="ECO:0000313" key="3">
    <source>
        <dbReference type="Proteomes" id="UP000193926"/>
    </source>
</evidence>
<evidence type="ECO:0000313" key="2">
    <source>
        <dbReference type="EMBL" id="OSQ48957.1"/>
    </source>
</evidence>
<name>A0A1X4NIX1_9RHOB</name>
<dbReference type="AlphaFoldDB" id="A0A1X4NIX1"/>
<comment type="caution">
    <text evidence="2">The sequence shown here is derived from an EMBL/GenBank/DDBJ whole genome shotgun (WGS) entry which is preliminary data.</text>
</comment>
<dbReference type="STRING" id="1123756.MGEO_14095"/>
<gene>
    <name evidence="2" type="ORF">MGEO_14095</name>
</gene>
<feature type="transmembrane region" description="Helical" evidence="1">
    <location>
        <begin position="203"/>
        <end position="222"/>
    </location>
</feature>
<feature type="transmembrane region" description="Helical" evidence="1">
    <location>
        <begin position="6"/>
        <end position="24"/>
    </location>
</feature>
<feature type="transmembrane region" description="Helical" evidence="1">
    <location>
        <begin position="97"/>
        <end position="114"/>
    </location>
</feature>